<evidence type="ECO:0000313" key="1">
    <source>
        <dbReference type="EMBL" id="KAK0474661.1"/>
    </source>
</evidence>
<dbReference type="Proteomes" id="UP001175228">
    <property type="component" value="Unassembled WGS sequence"/>
</dbReference>
<feature type="non-terminal residue" evidence="1">
    <location>
        <position position="1"/>
    </location>
</feature>
<protein>
    <submittedName>
        <fullName evidence="1">Uncharacterized protein</fullName>
    </submittedName>
</protein>
<reference evidence="1" key="1">
    <citation type="submission" date="2023-06" db="EMBL/GenBank/DDBJ databases">
        <authorList>
            <consortium name="Lawrence Berkeley National Laboratory"/>
            <person name="Ahrendt S."/>
            <person name="Sahu N."/>
            <person name="Indic B."/>
            <person name="Wong-Bajracharya J."/>
            <person name="Merenyi Z."/>
            <person name="Ke H.-M."/>
            <person name="Monk M."/>
            <person name="Kocsube S."/>
            <person name="Drula E."/>
            <person name="Lipzen A."/>
            <person name="Balint B."/>
            <person name="Henrissat B."/>
            <person name="Andreopoulos B."/>
            <person name="Martin F.M."/>
            <person name="Harder C.B."/>
            <person name="Rigling D."/>
            <person name="Ford K.L."/>
            <person name="Foster G.D."/>
            <person name="Pangilinan J."/>
            <person name="Papanicolaou A."/>
            <person name="Barry K."/>
            <person name="LaButti K."/>
            <person name="Viragh M."/>
            <person name="Koriabine M."/>
            <person name="Yan M."/>
            <person name="Riley R."/>
            <person name="Champramary S."/>
            <person name="Plett K.L."/>
            <person name="Tsai I.J."/>
            <person name="Slot J."/>
            <person name="Sipos G."/>
            <person name="Plett J."/>
            <person name="Nagy L.G."/>
            <person name="Grigoriev I.V."/>
        </authorList>
    </citation>
    <scope>NUCLEOTIDE SEQUENCE</scope>
    <source>
        <strain evidence="1">HWK02</strain>
    </source>
</reference>
<proteinExistence type="predicted"/>
<dbReference type="EMBL" id="JAUEPU010000166">
    <property type="protein sequence ID" value="KAK0474661.1"/>
    <property type="molecule type" value="Genomic_DNA"/>
</dbReference>
<dbReference type="PANTHER" id="PTHR35871">
    <property type="entry name" value="EXPRESSED PROTEIN"/>
    <property type="match status" value="1"/>
</dbReference>
<organism evidence="1 2">
    <name type="scientific">Armillaria luteobubalina</name>
    <dbReference type="NCBI Taxonomy" id="153913"/>
    <lineage>
        <taxon>Eukaryota</taxon>
        <taxon>Fungi</taxon>
        <taxon>Dikarya</taxon>
        <taxon>Basidiomycota</taxon>
        <taxon>Agaricomycotina</taxon>
        <taxon>Agaricomycetes</taxon>
        <taxon>Agaricomycetidae</taxon>
        <taxon>Agaricales</taxon>
        <taxon>Marasmiineae</taxon>
        <taxon>Physalacriaceae</taxon>
        <taxon>Armillaria</taxon>
    </lineage>
</organism>
<gene>
    <name evidence="1" type="ORF">EDD18DRAFT_1090483</name>
</gene>
<name>A0AA39NZB1_9AGAR</name>
<comment type="caution">
    <text evidence="1">The sequence shown here is derived from an EMBL/GenBank/DDBJ whole genome shotgun (WGS) entry which is preliminary data.</text>
</comment>
<evidence type="ECO:0000313" key="2">
    <source>
        <dbReference type="Proteomes" id="UP001175228"/>
    </source>
</evidence>
<sequence>RAWAYIKDHDDLPKTHQGGGVKSAMDDNDFAQELHLHLQQVGKYVKAEDILCFCKSPEVLSRIGRTKNISLSTAKNWMWKMGYCWQKNPKGQYVDGHECKDVVDYRQKGFLTQMAVFEVCMCLWIEGIGWSLP</sequence>
<dbReference type="AlphaFoldDB" id="A0AA39NZB1"/>
<dbReference type="PANTHER" id="PTHR35871:SF1">
    <property type="entry name" value="CXC1-LIKE CYSTEINE CLUSTER ASSOCIATED WITH KDZ TRANSPOSASES DOMAIN-CONTAINING PROTEIN"/>
    <property type="match status" value="1"/>
</dbReference>
<keyword evidence="2" id="KW-1185">Reference proteome</keyword>
<accession>A0AA39NZB1</accession>